<gene>
    <name evidence="1" type="ORF">LEL_10170</name>
</gene>
<keyword evidence="2" id="KW-1185">Reference proteome</keyword>
<evidence type="ECO:0000313" key="1">
    <source>
        <dbReference type="EMBL" id="OAA69294.1"/>
    </source>
</evidence>
<protein>
    <submittedName>
        <fullName evidence="1">Uncharacterized protein</fullName>
    </submittedName>
</protein>
<dbReference type="OrthoDB" id="4868403at2759"/>
<dbReference type="Proteomes" id="UP000076881">
    <property type="component" value="Unassembled WGS sequence"/>
</dbReference>
<organism evidence="1 2">
    <name type="scientific">Akanthomyces lecanii RCEF 1005</name>
    <dbReference type="NCBI Taxonomy" id="1081108"/>
    <lineage>
        <taxon>Eukaryota</taxon>
        <taxon>Fungi</taxon>
        <taxon>Dikarya</taxon>
        <taxon>Ascomycota</taxon>
        <taxon>Pezizomycotina</taxon>
        <taxon>Sordariomycetes</taxon>
        <taxon>Hypocreomycetidae</taxon>
        <taxon>Hypocreales</taxon>
        <taxon>Cordycipitaceae</taxon>
        <taxon>Akanthomyces</taxon>
        <taxon>Cordyceps confragosa</taxon>
    </lineage>
</organism>
<proteinExistence type="predicted"/>
<name>A0A162LE06_CORDF</name>
<reference evidence="1 2" key="1">
    <citation type="journal article" date="2016" name="Genome Biol. Evol.">
        <title>Divergent and convergent evolution of fungal pathogenicity.</title>
        <authorList>
            <person name="Shang Y."/>
            <person name="Xiao G."/>
            <person name="Zheng P."/>
            <person name="Cen K."/>
            <person name="Zhan S."/>
            <person name="Wang C."/>
        </authorList>
    </citation>
    <scope>NUCLEOTIDE SEQUENCE [LARGE SCALE GENOMIC DNA]</scope>
    <source>
        <strain evidence="1 2">RCEF 1005</strain>
    </source>
</reference>
<dbReference type="EMBL" id="AZHF01000011">
    <property type="protein sequence ID" value="OAA69294.1"/>
    <property type="molecule type" value="Genomic_DNA"/>
</dbReference>
<dbReference type="AlphaFoldDB" id="A0A162LE06"/>
<accession>A0A162LE06</accession>
<sequence>MDATTFAADKAVKISLQDDDEYLGDDDFQYDAAVISSEEIGQSFVTCALTISRFGHYATASAALLVLRFELGGPPGNRHRFKSASILARLRPLAGDASSLSVLKYWPERHHDAPSAQHIERRFGAGLGSSGGGMAALSTSAQRSVSYTRHAQRRIRGVASGRPVLNQVQWTLEENELEQDGVWEHFQLALLVRHDGKFTIDVGIKTKVGFSTDPRKYLLRPLKGSSGTKIVDPKTPIGEADEALDGNPDLRGVELSGFTAFR</sequence>
<comment type="caution">
    <text evidence="1">The sequence shown here is derived from an EMBL/GenBank/DDBJ whole genome shotgun (WGS) entry which is preliminary data.</text>
</comment>
<evidence type="ECO:0000313" key="2">
    <source>
        <dbReference type="Proteomes" id="UP000076881"/>
    </source>
</evidence>